<keyword evidence="2" id="KW-1185">Reference proteome</keyword>
<dbReference type="RefSeq" id="WP_270920785.1">
    <property type="nucleotide sequence ID" value="NZ_CP127247.1"/>
</dbReference>
<sequence length="119" mass="13574">MVEETAISIEYFQQLRNRQNVLYRVNTAEIRATAKKKDMATLNALRADRAKMAQNDQLIFKAELAFQATQLGQSEAEKRLRQHVREINKFVKTVKTVAKVLESTAKVASILARLIKVLT</sequence>
<dbReference type="EMBL" id="CP127247">
    <property type="protein sequence ID" value="WIY24524.1"/>
    <property type="molecule type" value="Genomic_DNA"/>
</dbReference>
<reference evidence="1 2" key="1">
    <citation type="submission" date="2023-06" db="EMBL/GenBank/DDBJ databases">
        <title>Parasedimentitalea psychrophila sp. nov., a psychrophilic bacterium isolated from deep-sea sediment.</title>
        <authorList>
            <person name="Li A."/>
        </authorList>
    </citation>
    <scope>NUCLEOTIDE SEQUENCE [LARGE SCALE GENOMIC DNA]</scope>
    <source>
        <strain evidence="1 2">QS115</strain>
    </source>
</reference>
<organism evidence="1 2">
    <name type="scientific">Parasedimentitalea psychrophila</name>
    <dbReference type="NCBI Taxonomy" id="2997337"/>
    <lineage>
        <taxon>Bacteria</taxon>
        <taxon>Pseudomonadati</taxon>
        <taxon>Pseudomonadota</taxon>
        <taxon>Alphaproteobacteria</taxon>
        <taxon>Rhodobacterales</taxon>
        <taxon>Paracoccaceae</taxon>
        <taxon>Parasedimentitalea</taxon>
    </lineage>
</organism>
<protein>
    <submittedName>
        <fullName evidence="1">Uncharacterized protein</fullName>
    </submittedName>
</protein>
<dbReference type="Proteomes" id="UP001238334">
    <property type="component" value="Chromosome"/>
</dbReference>
<accession>A0A9Y2P3Q5</accession>
<name>A0A9Y2P3Q5_9RHOB</name>
<proteinExistence type="predicted"/>
<evidence type="ECO:0000313" key="2">
    <source>
        <dbReference type="Proteomes" id="UP001238334"/>
    </source>
</evidence>
<dbReference type="AlphaFoldDB" id="A0A9Y2P3Q5"/>
<dbReference type="KEGG" id="ppso:QPJ95_18575"/>
<evidence type="ECO:0000313" key="1">
    <source>
        <dbReference type="EMBL" id="WIY24524.1"/>
    </source>
</evidence>
<gene>
    <name evidence="1" type="ORF">QPJ95_18575</name>
</gene>